<dbReference type="AlphaFoldDB" id="A0A0F9DTH1"/>
<gene>
    <name evidence="1" type="ORF">LCGC14_2508080</name>
</gene>
<dbReference type="EMBL" id="LAZR01040157">
    <property type="protein sequence ID" value="KKL15188.1"/>
    <property type="molecule type" value="Genomic_DNA"/>
</dbReference>
<accession>A0A0F9DTH1</accession>
<organism evidence="1">
    <name type="scientific">marine sediment metagenome</name>
    <dbReference type="NCBI Taxonomy" id="412755"/>
    <lineage>
        <taxon>unclassified sequences</taxon>
        <taxon>metagenomes</taxon>
        <taxon>ecological metagenomes</taxon>
    </lineage>
</organism>
<evidence type="ECO:0000313" key="1">
    <source>
        <dbReference type="EMBL" id="KKL15188.1"/>
    </source>
</evidence>
<reference evidence="1" key="1">
    <citation type="journal article" date="2015" name="Nature">
        <title>Complex archaea that bridge the gap between prokaryotes and eukaryotes.</title>
        <authorList>
            <person name="Spang A."/>
            <person name="Saw J.H."/>
            <person name="Jorgensen S.L."/>
            <person name="Zaremba-Niedzwiedzka K."/>
            <person name="Martijn J."/>
            <person name="Lind A.E."/>
            <person name="van Eijk R."/>
            <person name="Schleper C."/>
            <person name="Guy L."/>
            <person name="Ettema T.J."/>
        </authorList>
    </citation>
    <scope>NUCLEOTIDE SEQUENCE</scope>
</reference>
<feature type="non-terminal residue" evidence="1">
    <location>
        <position position="26"/>
    </location>
</feature>
<comment type="caution">
    <text evidence="1">The sequence shown here is derived from an EMBL/GenBank/DDBJ whole genome shotgun (WGS) entry which is preliminary data.</text>
</comment>
<protein>
    <submittedName>
        <fullName evidence="1">Uncharacterized protein</fullName>
    </submittedName>
</protein>
<sequence length="26" mass="3093">MKHTIDYEVFKNEKVEHLLANYAGQD</sequence>
<name>A0A0F9DTH1_9ZZZZ</name>
<proteinExistence type="predicted"/>